<comment type="similarity">
    <text evidence="6">Belongs to the peptidase M48 family.</text>
</comment>
<evidence type="ECO:0000256" key="7">
    <source>
        <dbReference type="SAM" id="Phobius"/>
    </source>
</evidence>
<proteinExistence type="inferred from homology"/>
<evidence type="ECO:0000259" key="8">
    <source>
        <dbReference type="Pfam" id="PF01435"/>
    </source>
</evidence>
<dbReference type="InterPro" id="IPR051156">
    <property type="entry name" value="Mito/Outer_Membr_Metalloprot"/>
</dbReference>
<evidence type="ECO:0000256" key="6">
    <source>
        <dbReference type="RuleBase" id="RU003983"/>
    </source>
</evidence>
<dbReference type="EMBL" id="CP010028">
    <property type="protein sequence ID" value="AIZ44989.1"/>
    <property type="molecule type" value="Genomic_DNA"/>
</dbReference>
<keyword evidence="7" id="KW-0472">Membrane</keyword>
<dbReference type="Gene3D" id="3.30.2010.10">
    <property type="entry name" value="Metalloproteases ('zincins'), catalytic domain"/>
    <property type="match status" value="1"/>
</dbReference>
<keyword evidence="3 6" id="KW-0378">Hydrolase</keyword>
<feature type="domain" description="DUF7092" evidence="9">
    <location>
        <begin position="10"/>
        <end position="96"/>
    </location>
</feature>
<evidence type="ECO:0000256" key="1">
    <source>
        <dbReference type="ARBA" id="ARBA00022670"/>
    </source>
</evidence>
<keyword evidence="7" id="KW-1133">Transmembrane helix</keyword>
<dbReference type="GO" id="GO:0004222">
    <property type="term" value="F:metalloendopeptidase activity"/>
    <property type="evidence" value="ECO:0007669"/>
    <property type="project" value="InterPro"/>
</dbReference>
<evidence type="ECO:0000256" key="5">
    <source>
        <dbReference type="ARBA" id="ARBA00023049"/>
    </source>
</evidence>
<dbReference type="GO" id="GO:0046872">
    <property type="term" value="F:metal ion binding"/>
    <property type="evidence" value="ECO:0007669"/>
    <property type="project" value="UniProtKB-KW"/>
</dbReference>
<comment type="cofactor">
    <cofactor evidence="6">
        <name>Zn(2+)</name>
        <dbReference type="ChEBI" id="CHEBI:29105"/>
    </cofactor>
    <text evidence="6">Binds 1 zinc ion per subunit.</text>
</comment>
<dbReference type="CDD" id="cd07332">
    <property type="entry name" value="M48C_Oma1_like"/>
    <property type="match status" value="1"/>
</dbReference>
<dbReference type="InterPro" id="IPR001915">
    <property type="entry name" value="Peptidase_M48"/>
</dbReference>
<keyword evidence="5 6" id="KW-0482">Metalloprotease</keyword>
<dbReference type="Pfam" id="PF01435">
    <property type="entry name" value="Peptidase_M48"/>
    <property type="match status" value="1"/>
</dbReference>
<dbReference type="GO" id="GO:0016020">
    <property type="term" value="C:membrane"/>
    <property type="evidence" value="ECO:0007669"/>
    <property type="project" value="TreeGrafter"/>
</dbReference>
<dbReference type="KEGG" id="dsw:QR90_07490"/>
<dbReference type="InterPro" id="IPR055518">
    <property type="entry name" value="DUF7092"/>
</dbReference>
<name>A0A0A7KIC5_9DEIO</name>
<dbReference type="Proteomes" id="UP000030634">
    <property type="component" value="Chromosome"/>
</dbReference>
<evidence type="ECO:0000259" key="9">
    <source>
        <dbReference type="Pfam" id="PF23368"/>
    </source>
</evidence>
<evidence type="ECO:0000313" key="10">
    <source>
        <dbReference type="EMBL" id="AIZ44989.1"/>
    </source>
</evidence>
<sequence length="378" mass="39776">MSGSTGPIILEGVYFDGQSSRDQPATLTVDGQTVTLSVAAGAGLGLPGTLPLVHRWPARLLGVEAPIPGVRRAVTLPGGGRFETRDDAGVSAWERASGRNRALSGVRALESRPWAALAALGVSLAALALFVIYGIPAVARQAAFATPRSVLATFDRETIDFLEEGEYFGPSRLSAARQTQLKTEFRKVAAWAGGGYPYRLLLRDGEAGGLNEMGANAFALPGGTVVMTDQLVELAKSDRELMGVLAHETGHVTGRHGLAGVYQALGLTLVTTVITGDIVSAGTFAAAVPAALLRGGYSRAAETQADEVSGAYMLKTYGTTKPLQTMLARLEQDEEEAGDSSRTSGPSIFDLLRTHPGTPERIAHLKRIEAEGELTPKR</sequence>
<feature type="domain" description="Peptidase M48" evidence="8">
    <location>
        <begin position="177"/>
        <end position="368"/>
    </location>
</feature>
<keyword evidence="2" id="KW-0479">Metal-binding</keyword>
<dbReference type="Pfam" id="PF23368">
    <property type="entry name" value="DUF7092"/>
    <property type="match status" value="1"/>
</dbReference>
<evidence type="ECO:0000256" key="3">
    <source>
        <dbReference type="ARBA" id="ARBA00022801"/>
    </source>
</evidence>
<feature type="transmembrane region" description="Helical" evidence="7">
    <location>
        <begin position="114"/>
        <end position="135"/>
    </location>
</feature>
<protein>
    <submittedName>
        <fullName evidence="10">Uncharacterized protein</fullName>
    </submittedName>
</protein>
<dbReference type="STRING" id="1182571.QR90_07490"/>
<keyword evidence="7" id="KW-0812">Transmembrane</keyword>
<dbReference type="GO" id="GO:0051603">
    <property type="term" value="P:proteolysis involved in protein catabolic process"/>
    <property type="evidence" value="ECO:0007669"/>
    <property type="project" value="TreeGrafter"/>
</dbReference>
<organism evidence="10 11">
    <name type="scientific">Deinococcus radiopugnans</name>
    <dbReference type="NCBI Taxonomy" id="57497"/>
    <lineage>
        <taxon>Bacteria</taxon>
        <taxon>Thermotogati</taxon>
        <taxon>Deinococcota</taxon>
        <taxon>Deinococci</taxon>
        <taxon>Deinococcales</taxon>
        <taxon>Deinococcaceae</taxon>
        <taxon>Deinococcus</taxon>
    </lineage>
</organism>
<dbReference type="AlphaFoldDB" id="A0A0A7KIC5"/>
<evidence type="ECO:0000313" key="11">
    <source>
        <dbReference type="Proteomes" id="UP000030634"/>
    </source>
</evidence>
<dbReference type="RefSeq" id="WP_039683526.1">
    <property type="nucleotide sequence ID" value="NZ_CP010028.1"/>
</dbReference>
<dbReference type="HOGENOM" id="CLU_029002_0_1_0"/>
<evidence type="ECO:0000256" key="4">
    <source>
        <dbReference type="ARBA" id="ARBA00022833"/>
    </source>
</evidence>
<dbReference type="PANTHER" id="PTHR22726:SF1">
    <property type="entry name" value="METALLOENDOPEPTIDASE OMA1, MITOCHONDRIAL"/>
    <property type="match status" value="1"/>
</dbReference>
<gene>
    <name evidence="10" type="ORF">QR90_07490</name>
</gene>
<reference evidence="11" key="1">
    <citation type="submission" date="2014-11" db="EMBL/GenBank/DDBJ databases">
        <title>Hymenobacter sp. DG25B genome submission.</title>
        <authorList>
            <person name="Jung H.-Y."/>
            <person name="Kim M.K."/>
            <person name="Srinivasan S."/>
            <person name="Lim S."/>
        </authorList>
    </citation>
    <scope>NUCLEOTIDE SEQUENCE [LARGE SCALE GENOMIC DNA]</scope>
    <source>
        <strain evidence="11">DY59</strain>
    </source>
</reference>
<keyword evidence="4 6" id="KW-0862">Zinc</keyword>
<evidence type="ECO:0000256" key="2">
    <source>
        <dbReference type="ARBA" id="ARBA00022723"/>
    </source>
</evidence>
<keyword evidence="1 6" id="KW-0645">Protease</keyword>
<dbReference type="PANTHER" id="PTHR22726">
    <property type="entry name" value="METALLOENDOPEPTIDASE OMA1"/>
    <property type="match status" value="1"/>
</dbReference>
<accession>A0A0A7KIC5</accession>